<dbReference type="RefSeq" id="WP_155921820.1">
    <property type="nucleotide sequence ID" value="NZ_MF600313.1"/>
</dbReference>
<organism evidence="1">
    <name type="scientific">Mycolicibacterium sp. CBMA 213</name>
    <dbReference type="NCBI Taxonomy" id="1968788"/>
    <lineage>
        <taxon>Bacteria</taxon>
        <taxon>Bacillati</taxon>
        <taxon>Actinomycetota</taxon>
        <taxon>Actinomycetes</taxon>
        <taxon>Mycobacteriales</taxon>
        <taxon>Mycobacteriaceae</taxon>
        <taxon>Mycolicibacterium</taxon>
    </lineage>
</organism>
<protein>
    <submittedName>
        <fullName evidence="1">Uncharacterized protein</fullName>
    </submittedName>
</protein>
<keyword evidence="1" id="KW-0614">Plasmid</keyword>
<gene>
    <name evidence="1" type="ORF">B5P44_p00054</name>
</gene>
<reference evidence="1" key="1">
    <citation type="journal article" date="2018" name="Front. Microbiol.">
        <title>Beyond the Limits: tRNA Array Units in Mycobacterium Genomes.</title>
        <authorList>
            <person name="Morgado S.M."/>
            <person name="Vicente A.C."/>
        </authorList>
    </citation>
    <scope>NUCLEOTIDE SEQUENCE</scope>
    <source>
        <strain evidence="1">CBMA 213</strain>
        <plasmid evidence="1">pCBMA213_1</plasmid>
    </source>
</reference>
<evidence type="ECO:0000313" key="1">
    <source>
        <dbReference type="EMBL" id="AVN58349.1"/>
    </source>
</evidence>
<proteinExistence type="predicted"/>
<accession>A0A343VR25</accession>
<name>A0A343VR25_9MYCO</name>
<dbReference type="EMBL" id="MF600313">
    <property type="protein sequence ID" value="AVN58349.1"/>
    <property type="molecule type" value="Genomic_DNA"/>
</dbReference>
<geneLocation type="plasmid" evidence="1">
    <name>pCBMA213_1</name>
</geneLocation>
<sequence length="102" mass="11506">MHHNLLEILASVDEIEAVDAMRREAFDMAVGVFTNDAVDAEVGVLVWRGKVAQIQIADRFCQRDLATVDAMLNVAIIQAYEAWYRDYLTHLNRNGTADARQV</sequence>
<dbReference type="AlphaFoldDB" id="A0A343VR25"/>